<keyword evidence="1" id="KW-0472">Membrane</keyword>
<evidence type="ECO:0000313" key="3">
    <source>
        <dbReference type="Proteomes" id="UP000484842"/>
    </source>
</evidence>
<keyword evidence="3" id="KW-1185">Reference proteome</keyword>
<protein>
    <submittedName>
        <fullName evidence="2">Uncharacterized protein</fullName>
    </submittedName>
</protein>
<reference evidence="2 3" key="1">
    <citation type="submission" date="2019-10" db="EMBL/GenBank/DDBJ databases">
        <title>Deinococcus sp. isolated from soil.</title>
        <authorList>
            <person name="Li Y."/>
            <person name="Wang J."/>
        </authorList>
    </citation>
    <scope>NUCLEOTIDE SEQUENCE [LARGE SCALE GENOMIC DNA]</scope>
    <source>
        <strain evidence="2 3">SDU3-2</strain>
    </source>
</reference>
<comment type="caution">
    <text evidence="2">The sequence shown here is derived from an EMBL/GenBank/DDBJ whole genome shotgun (WGS) entry which is preliminary data.</text>
</comment>
<evidence type="ECO:0000313" key="2">
    <source>
        <dbReference type="EMBL" id="MPY66220.1"/>
    </source>
</evidence>
<evidence type="ECO:0000256" key="1">
    <source>
        <dbReference type="SAM" id="Phobius"/>
    </source>
</evidence>
<name>A0A7X1TQY9_9DEIO</name>
<keyword evidence="1" id="KW-1133">Transmembrane helix</keyword>
<sequence>MSSRNLAQLLTLAGAASILGSIAIWATRGGAGTTPEERAHGERFGIFVGLWAPTFFILANRYNANALREE</sequence>
<dbReference type="EMBL" id="WBSL01000001">
    <property type="protein sequence ID" value="MPY66220.1"/>
    <property type="molecule type" value="Genomic_DNA"/>
</dbReference>
<accession>A0A7X1TQY9</accession>
<dbReference type="RefSeq" id="WP_152869681.1">
    <property type="nucleotide sequence ID" value="NZ_WBSL01000001.1"/>
</dbReference>
<dbReference type="Proteomes" id="UP000484842">
    <property type="component" value="Unassembled WGS sequence"/>
</dbReference>
<feature type="transmembrane region" description="Helical" evidence="1">
    <location>
        <begin position="44"/>
        <end position="62"/>
    </location>
</feature>
<keyword evidence="1" id="KW-0812">Transmembrane</keyword>
<gene>
    <name evidence="2" type="ORF">F8S09_05835</name>
</gene>
<dbReference type="AlphaFoldDB" id="A0A7X1TQY9"/>
<proteinExistence type="predicted"/>
<organism evidence="2 3">
    <name type="scientific">Deinococcus terrestris</name>
    <dbReference type="NCBI Taxonomy" id="2651870"/>
    <lineage>
        <taxon>Bacteria</taxon>
        <taxon>Thermotogati</taxon>
        <taxon>Deinococcota</taxon>
        <taxon>Deinococci</taxon>
        <taxon>Deinococcales</taxon>
        <taxon>Deinococcaceae</taxon>
        <taxon>Deinococcus</taxon>
    </lineage>
</organism>